<protein>
    <submittedName>
        <fullName evidence="6">Isoprenylcysteine carboxyl methyltransferase</fullName>
    </submittedName>
</protein>
<dbReference type="EMBL" id="CP002117">
    <property type="protein sequence ID" value="ADN35700.1"/>
    <property type="molecule type" value="Genomic_DNA"/>
</dbReference>
<keyword evidence="2 5" id="KW-0812">Transmembrane</keyword>
<keyword evidence="7" id="KW-1185">Reference proteome</keyword>
<dbReference type="HOGENOM" id="CLU_065200_1_1_2"/>
<sequence>MTEDIWKLGFFALFVVWFLVRAYYGRKAKAGRSDHKVRPVFESCLVGLNFIGMMILPLAAVFTPWLDSFSMNIPDQVRLLFLVIGFFNVWLFARIHADLGKNWSPVLEIKQDHTLVKSGIYKRIRHPMYAHIWLWVIGQGIILDNWLVLVFGVAAWSLLYYLRVPKEEEMLITKFGDEYREYMKTTGRVIPKI</sequence>
<proteinExistence type="predicted"/>
<dbReference type="Pfam" id="PF04140">
    <property type="entry name" value="ICMT"/>
    <property type="match status" value="1"/>
</dbReference>
<dbReference type="GO" id="GO:0004671">
    <property type="term" value="F:protein C-terminal S-isoprenylcysteine carboxyl O-methyltransferase activity"/>
    <property type="evidence" value="ECO:0007669"/>
    <property type="project" value="InterPro"/>
</dbReference>
<dbReference type="Proteomes" id="UP000006565">
    <property type="component" value="Chromosome"/>
</dbReference>
<dbReference type="GeneID" id="9743393"/>
<dbReference type="GO" id="GO:0016020">
    <property type="term" value="C:membrane"/>
    <property type="evidence" value="ECO:0007669"/>
    <property type="project" value="UniProtKB-SubCell"/>
</dbReference>
<dbReference type="InterPro" id="IPR007269">
    <property type="entry name" value="ICMT_MeTrfase"/>
</dbReference>
<dbReference type="eggNOG" id="arCOG03580">
    <property type="taxonomic scope" value="Archaea"/>
</dbReference>
<dbReference type="InterPro" id="IPR054851">
    <property type="entry name" value="Isoprenylcys_mtase"/>
</dbReference>
<dbReference type="STRING" id="679926.Mpet_0933"/>
<accession>E1RJQ3</accession>
<feature type="transmembrane region" description="Helical" evidence="5">
    <location>
        <begin position="77"/>
        <end position="93"/>
    </location>
</feature>
<dbReference type="GO" id="GO:0032259">
    <property type="term" value="P:methylation"/>
    <property type="evidence" value="ECO:0007669"/>
    <property type="project" value="UniProtKB-KW"/>
</dbReference>
<gene>
    <name evidence="6" type="ordered locus">Mpet_0933</name>
</gene>
<dbReference type="RefSeq" id="WP_013328878.1">
    <property type="nucleotide sequence ID" value="NC_014507.1"/>
</dbReference>
<dbReference type="PANTHER" id="PTHR12714:SF9">
    <property type="entry name" value="PROTEIN-S-ISOPRENYLCYSTEINE O-METHYLTRANSFERASE"/>
    <property type="match status" value="1"/>
</dbReference>
<evidence type="ECO:0000313" key="7">
    <source>
        <dbReference type="Proteomes" id="UP000006565"/>
    </source>
</evidence>
<keyword evidence="4 5" id="KW-0472">Membrane</keyword>
<evidence type="ECO:0000256" key="3">
    <source>
        <dbReference type="ARBA" id="ARBA00022989"/>
    </source>
</evidence>
<dbReference type="OrthoDB" id="148346at2157"/>
<keyword evidence="6" id="KW-0489">Methyltransferase</keyword>
<dbReference type="KEGG" id="mpi:Mpet_0933"/>
<evidence type="ECO:0000256" key="4">
    <source>
        <dbReference type="ARBA" id="ARBA00023136"/>
    </source>
</evidence>
<dbReference type="AlphaFoldDB" id="E1RJQ3"/>
<feature type="transmembrane region" description="Helical" evidence="5">
    <location>
        <begin position="45"/>
        <end position="65"/>
    </location>
</feature>
<dbReference type="Gene3D" id="1.20.120.1630">
    <property type="match status" value="1"/>
</dbReference>
<dbReference type="NCBIfam" id="NF040696">
    <property type="entry name" value="isopcys_mtase"/>
    <property type="match status" value="1"/>
</dbReference>
<keyword evidence="3 5" id="KW-1133">Transmembrane helix</keyword>
<evidence type="ECO:0000313" key="6">
    <source>
        <dbReference type="EMBL" id="ADN35700.1"/>
    </source>
</evidence>
<feature type="transmembrane region" description="Helical" evidence="5">
    <location>
        <begin position="6"/>
        <end position="24"/>
    </location>
</feature>
<feature type="transmembrane region" description="Helical" evidence="5">
    <location>
        <begin position="132"/>
        <end position="162"/>
    </location>
</feature>
<evidence type="ECO:0000256" key="1">
    <source>
        <dbReference type="ARBA" id="ARBA00004141"/>
    </source>
</evidence>
<organism evidence="6 7">
    <name type="scientific">Methanolacinia petrolearia (strain DSM 11571 / OCM 486 / SEBR 4847)</name>
    <name type="common">Methanoplanus petrolearius</name>
    <dbReference type="NCBI Taxonomy" id="679926"/>
    <lineage>
        <taxon>Archaea</taxon>
        <taxon>Methanobacteriati</taxon>
        <taxon>Methanobacteriota</taxon>
        <taxon>Stenosarchaea group</taxon>
        <taxon>Methanomicrobia</taxon>
        <taxon>Methanomicrobiales</taxon>
        <taxon>Methanomicrobiaceae</taxon>
        <taxon>Methanolacinia</taxon>
    </lineage>
</organism>
<comment type="subcellular location">
    <subcellularLocation>
        <location evidence="1">Membrane</location>
        <topology evidence="1">Multi-pass membrane protein</topology>
    </subcellularLocation>
</comment>
<reference evidence="6 7" key="1">
    <citation type="journal article" date="2010" name="Stand. Genomic Sci.">
        <title>Complete genome sequence of Methanoplanus petrolearius type strain (SEBR 4847).</title>
        <authorList>
            <person name="Brambilla E."/>
            <person name="Djao O.D."/>
            <person name="Daligault H."/>
            <person name="Lapidus A."/>
            <person name="Lucas S."/>
            <person name="Hammon N."/>
            <person name="Nolan M."/>
            <person name="Tice H."/>
            <person name="Cheng J.F."/>
            <person name="Han C."/>
            <person name="Tapia R."/>
            <person name="Goodwin L."/>
            <person name="Pitluck S."/>
            <person name="Liolios K."/>
            <person name="Ivanova N."/>
            <person name="Mavromatis K."/>
            <person name="Mikhailova N."/>
            <person name="Pati A."/>
            <person name="Chen A."/>
            <person name="Palaniappan K."/>
            <person name="Land M."/>
            <person name="Hauser L."/>
            <person name="Chang Y.J."/>
            <person name="Jeffries C.D."/>
            <person name="Rohde M."/>
            <person name="Spring S."/>
            <person name="Sikorski J."/>
            <person name="Goker M."/>
            <person name="Woyke T."/>
            <person name="Bristow J."/>
            <person name="Eisen J.A."/>
            <person name="Markowitz V."/>
            <person name="Hugenholtz P."/>
            <person name="Kyrpides N.C."/>
            <person name="Klenk H.P."/>
        </authorList>
    </citation>
    <scope>NUCLEOTIDE SEQUENCE [LARGE SCALE GENOMIC DNA]</scope>
    <source>
        <strain evidence="7">DSM 11571 / OCM 486 / SEBR 4847</strain>
    </source>
</reference>
<name>E1RJQ3_METP4</name>
<keyword evidence="6" id="KW-0808">Transferase</keyword>
<evidence type="ECO:0000256" key="5">
    <source>
        <dbReference type="SAM" id="Phobius"/>
    </source>
</evidence>
<dbReference type="PANTHER" id="PTHR12714">
    <property type="entry name" value="PROTEIN-S ISOPRENYLCYSTEINE O-METHYLTRANSFERASE"/>
    <property type="match status" value="1"/>
</dbReference>
<evidence type="ECO:0000256" key="2">
    <source>
        <dbReference type="ARBA" id="ARBA00022692"/>
    </source>
</evidence>